<evidence type="ECO:0000313" key="3">
    <source>
        <dbReference type="Proteomes" id="UP000292564"/>
    </source>
</evidence>
<keyword evidence="3" id="KW-1185">Reference proteome</keyword>
<protein>
    <submittedName>
        <fullName evidence="2">Alpha/beta hydrolase family protein</fullName>
    </submittedName>
</protein>
<organism evidence="2 3">
    <name type="scientific">Krasilnikovia cinnamomea</name>
    <dbReference type="NCBI Taxonomy" id="349313"/>
    <lineage>
        <taxon>Bacteria</taxon>
        <taxon>Bacillati</taxon>
        <taxon>Actinomycetota</taxon>
        <taxon>Actinomycetes</taxon>
        <taxon>Micromonosporales</taxon>
        <taxon>Micromonosporaceae</taxon>
        <taxon>Krasilnikovia</taxon>
    </lineage>
</organism>
<feature type="domain" description="DUF1023" evidence="1">
    <location>
        <begin position="327"/>
        <end position="466"/>
    </location>
</feature>
<sequence length="571" mass="60882">MAFTMQTLLDADPGRIHIAAEAWLAMAGDLDDACEELIRGSRDLPDAWQLGPAAEAAQAANRDLLAEASNTEPPARRIGQALRTHADTVRGLQEMARQIAAEATGRGFVVDLAAGTVAAGTALASDSSGGQQIGQTISSYVQQLQSIIERAVDLDESTMNAIRVNLPNARTGFGTGRLQNVSRTDLEAQAKRSPAEVKGWWDSLTPLQQEQAILEFPYLVGSMNGVPVTDRDTANRSVLQREIDLSKQQLSPIDARLQYLQSMFDQGRIHEVYPDTSDPRTSMDVEMLKLGVQRSEIADKLHGMEAISSRLDDPDKPGAYLMGLSAAGDGRAIVAVGNPDTADNVVTFTPGTTSDVAGIATDLERTDRMAVDANQMDPGRKTSAVYWLDYDAPDAVTNAGSSDYADSGAPALREFQAGLRATHDGPPSHNTVLGHSYGSTVVGYAAREGLAANDIVFLGSPGVGWVEGADGFKVENQVTEPGGQVSWQKAGKEHVYASTSPLDAIDVTGIGDLKRFGVDPTNSAFGATTFTTDNKSWWNPVENHSNSYWEQGNPSRANIAKIVIGKGGQVS</sequence>
<evidence type="ECO:0000313" key="2">
    <source>
        <dbReference type="EMBL" id="RZU49360.1"/>
    </source>
</evidence>
<dbReference type="InterPro" id="IPR010427">
    <property type="entry name" value="DUF1023"/>
</dbReference>
<dbReference type="Pfam" id="PF06259">
    <property type="entry name" value="Abhydrolase_8"/>
    <property type="match status" value="1"/>
</dbReference>
<gene>
    <name evidence="2" type="ORF">EV385_1110</name>
</gene>
<dbReference type="GO" id="GO:0016787">
    <property type="term" value="F:hydrolase activity"/>
    <property type="evidence" value="ECO:0007669"/>
    <property type="project" value="UniProtKB-KW"/>
</dbReference>
<dbReference type="InterPro" id="IPR038332">
    <property type="entry name" value="PPE_sf"/>
</dbReference>
<reference evidence="2 3" key="1">
    <citation type="submission" date="2019-02" db="EMBL/GenBank/DDBJ databases">
        <title>Sequencing the genomes of 1000 actinobacteria strains.</title>
        <authorList>
            <person name="Klenk H.-P."/>
        </authorList>
    </citation>
    <scope>NUCLEOTIDE SEQUENCE [LARGE SCALE GENOMIC DNA]</scope>
    <source>
        <strain evidence="2 3">DSM 45162</strain>
    </source>
</reference>
<dbReference type="AlphaFoldDB" id="A0A4Q7ZF28"/>
<dbReference type="SUPFAM" id="SSF140453">
    <property type="entry name" value="EsxAB dimer-like"/>
    <property type="match status" value="1"/>
</dbReference>
<accession>A0A4Q7ZF28</accession>
<evidence type="ECO:0000259" key="1">
    <source>
        <dbReference type="Pfam" id="PF06259"/>
    </source>
</evidence>
<dbReference type="EMBL" id="SHKY01000001">
    <property type="protein sequence ID" value="RZU49360.1"/>
    <property type="molecule type" value="Genomic_DNA"/>
</dbReference>
<dbReference type="InterPro" id="IPR029058">
    <property type="entry name" value="AB_hydrolase_fold"/>
</dbReference>
<comment type="caution">
    <text evidence="2">The sequence shown here is derived from an EMBL/GenBank/DDBJ whole genome shotgun (WGS) entry which is preliminary data.</text>
</comment>
<name>A0A4Q7ZF28_9ACTN</name>
<proteinExistence type="predicted"/>
<dbReference type="Proteomes" id="UP000292564">
    <property type="component" value="Unassembled WGS sequence"/>
</dbReference>
<dbReference type="Gene3D" id="1.20.1260.20">
    <property type="entry name" value="PPE superfamily"/>
    <property type="match status" value="1"/>
</dbReference>
<dbReference type="SUPFAM" id="SSF53474">
    <property type="entry name" value="alpha/beta-Hydrolases"/>
    <property type="match status" value="1"/>
</dbReference>
<dbReference type="RefSeq" id="WP_242624720.1">
    <property type="nucleotide sequence ID" value="NZ_SHKY01000001.1"/>
</dbReference>
<keyword evidence="2" id="KW-0378">Hydrolase</keyword>
<dbReference type="InterPro" id="IPR036689">
    <property type="entry name" value="ESAT-6-like_sf"/>
</dbReference>